<protein>
    <recommendedName>
        <fullName evidence="8">Xylanolytic transcriptional activator regulatory domain-containing protein</fullName>
    </recommendedName>
</protein>
<keyword evidence="1" id="KW-0479">Metal-binding</keyword>
<feature type="region of interest" description="Disordered" evidence="7">
    <location>
        <begin position="1"/>
        <end position="61"/>
    </location>
</feature>
<evidence type="ECO:0000256" key="1">
    <source>
        <dbReference type="ARBA" id="ARBA00022723"/>
    </source>
</evidence>
<reference evidence="9 10" key="1">
    <citation type="submission" date="2023-06" db="EMBL/GenBank/DDBJ databases">
        <title>Black Yeasts Isolated from many extreme environments.</title>
        <authorList>
            <person name="Coleine C."/>
            <person name="Stajich J.E."/>
            <person name="Selbmann L."/>
        </authorList>
    </citation>
    <scope>NUCLEOTIDE SEQUENCE [LARGE SCALE GENOMIC DNA]</scope>
    <source>
        <strain evidence="9 10">CCFEE 5887</strain>
    </source>
</reference>
<evidence type="ECO:0000256" key="3">
    <source>
        <dbReference type="ARBA" id="ARBA00023015"/>
    </source>
</evidence>
<keyword evidence="5" id="KW-0804">Transcription</keyword>
<evidence type="ECO:0000256" key="4">
    <source>
        <dbReference type="ARBA" id="ARBA00023125"/>
    </source>
</evidence>
<evidence type="ECO:0000256" key="6">
    <source>
        <dbReference type="ARBA" id="ARBA00023242"/>
    </source>
</evidence>
<name>A0AAV9PX49_9PEZI</name>
<dbReference type="PANTHER" id="PTHR31313">
    <property type="entry name" value="TY1 ENHANCER ACTIVATOR"/>
    <property type="match status" value="1"/>
</dbReference>
<gene>
    <name evidence="9" type="ORF">LTR25_009033</name>
</gene>
<evidence type="ECO:0000256" key="2">
    <source>
        <dbReference type="ARBA" id="ARBA00022833"/>
    </source>
</evidence>
<proteinExistence type="predicted"/>
<dbReference type="EMBL" id="JAXLQG010000019">
    <property type="protein sequence ID" value="KAK5530455.1"/>
    <property type="molecule type" value="Genomic_DNA"/>
</dbReference>
<comment type="caution">
    <text evidence="9">The sequence shown here is derived from an EMBL/GenBank/DDBJ whole genome shotgun (WGS) entry which is preliminary data.</text>
</comment>
<accession>A0AAV9PX49</accession>
<evidence type="ECO:0000256" key="7">
    <source>
        <dbReference type="SAM" id="MobiDB-lite"/>
    </source>
</evidence>
<keyword evidence="4" id="KW-0238">DNA-binding</keyword>
<feature type="region of interest" description="Disordered" evidence="7">
    <location>
        <begin position="581"/>
        <end position="615"/>
    </location>
</feature>
<evidence type="ECO:0000313" key="9">
    <source>
        <dbReference type="EMBL" id="KAK5530455.1"/>
    </source>
</evidence>
<dbReference type="GO" id="GO:0003677">
    <property type="term" value="F:DNA binding"/>
    <property type="evidence" value="ECO:0007669"/>
    <property type="project" value="UniProtKB-KW"/>
</dbReference>
<feature type="compositionally biased region" description="Polar residues" evidence="7">
    <location>
        <begin position="596"/>
        <end position="613"/>
    </location>
</feature>
<dbReference type="AlphaFoldDB" id="A0AAV9PX49"/>
<keyword evidence="3" id="KW-0805">Transcription regulation</keyword>
<dbReference type="SMART" id="SM00906">
    <property type="entry name" value="Fungal_trans"/>
    <property type="match status" value="1"/>
</dbReference>
<evidence type="ECO:0000256" key="5">
    <source>
        <dbReference type="ARBA" id="ARBA00023163"/>
    </source>
</evidence>
<keyword evidence="10" id="KW-1185">Reference proteome</keyword>
<evidence type="ECO:0000313" key="10">
    <source>
        <dbReference type="Proteomes" id="UP001345827"/>
    </source>
</evidence>
<keyword evidence="2" id="KW-0862">Zinc</keyword>
<dbReference type="GO" id="GO:0006351">
    <property type="term" value="P:DNA-templated transcription"/>
    <property type="evidence" value="ECO:0007669"/>
    <property type="project" value="InterPro"/>
</dbReference>
<feature type="compositionally biased region" description="Polar residues" evidence="7">
    <location>
        <begin position="1"/>
        <end position="11"/>
    </location>
</feature>
<dbReference type="PANTHER" id="PTHR31313:SF86">
    <property type="entry name" value="ZN(2)-C6 FUNGAL-TYPE DOMAIN-CONTAINING PROTEIN"/>
    <property type="match status" value="1"/>
</dbReference>
<dbReference type="Pfam" id="PF04082">
    <property type="entry name" value="Fungal_trans"/>
    <property type="match status" value="1"/>
</dbReference>
<dbReference type="InterPro" id="IPR007219">
    <property type="entry name" value="XnlR_reg_dom"/>
</dbReference>
<dbReference type="Proteomes" id="UP001345827">
    <property type="component" value="Unassembled WGS sequence"/>
</dbReference>
<organism evidence="9 10">
    <name type="scientific">Vermiconidia calcicola</name>
    <dbReference type="NCBI Taxonomy" id="1690605"/>
    <lineage>
        <taxon>Eukaryota</taxon>
        <taxon>Fungi</taxon>
        <taxon>Dikarya</taxon>
        <taxon>Ascomycota</taxon>
        <taxon>Pezizomycotina</taxon>
        <taxon>Dothideomycetes</taxon>
        <taxon>Dothideomycetidae</taxon>
        <taxon>Mycosphaerellales</taxon>
        <taxon>Extremaceae</taxon>
        <taxon>Vermiconidia</taxon>
    </lineage>
</organism>
<feature type="compositionally biased region" description="Polar residues" evidence="7">
    <location>
        <begin position="52"/>
        <end position="61"/>
    </location>
</feature>
<sequence length="688" mass="77078">MRDQNAYNNARPSPRAATQEPRDGSVGDMLEASASNEPEIQPPASVRPALQASPSSTDLSQHRNVLVHTLVQSETGITIHGPASAFHVPPSLRAATSLPSIPADSPVSVRSQQQTNDNARRELFAYSALEFQKEYTYMAERKIDLDGLDWETADHLFQLHWNHHHLGFLLTYRPAIMHSLATGGPHCNKLLLNAIYYTAALQSSRPNMRDDPAHPEYLGTKFFHRVQSLLASELQTSSTATIAALVSMGSSCVSNGRQTIGWLYAGIAYQMVVDLGLHVDPEKVQMSSLVPSQPPVPMTAVDLEIQRRYTWGAYINDRFQSLYFGRPPSLRMIEGVETSQTLLDDYEELEIWKPYVDPASSEPVPNFVPQPARAVSTFQALVKLAEITDQIIERFYTPKSARMSTEAAHCEVLRLQQRLDLWAEELPVHLRYEPGQLPVPPPIRFNLHTTFSLLHILLHRPFLREGHLEALSADESTRQSICVSAAMRICNLAKIYRETFTLRRATYLFSYAVFSAAAVLPMHSSPDSDPTQRMEIVVFFWNALKELQNGANFGLRKPIRIIGGMFERAGIDLSALPTMDKRRDNHHHHNTRAHSQDGTRNASDPSANTNPQNLPLLPDSGLDMLDNETFKDFYNDLSFENIDWPAFVDVDTGHENDELLYGLFRAGNGTEDGLASRAHSPSWYMSSG</sequence>
<dbReference type="GO" id="GO:0008270">
    <property type="term" value="F:zinc ion binding"/>
    <property type="evidence" value="ECO:0007669"/>
    <property type="project" value="InterPro"/>
</dbReference>
<feature type="domain" description="Xylanolytic transcriptional activator regulatory" evidence="8">
    <location>
        <begin position="261"/>
        <end position="349"/>
    </location>
</feature>
<keyword evidence="6" id="KW-0539">Nucleus</keyword>
<dbReference type="CDD" id="cd12148">
    <property type="entry name" value="fungal_TF_MHR"/>
    <property type="match status" value="1"/>
</dbReference>
<evidence type="ECO:0000259" key="8">
    <source>
        <dbReference type="SMART" id="SM00906"/>
    </source>
</evidence>
<dbReference type="InterPro" id="IPR051615">
    <property type="entry name" value="Transcr_Regulatory_Elem"/>
</dbReference>